<protein>
    <submittedName>
        <fullName evidence="1">Uncharacterized protein</fullName>
    </submittedName>
</protein>
<accession>A0A399T3E8</accession>
<reference evidence="1 2" key="1">
    <citation type="submission" date="2018-08" db="EMBL/GenBank/DDBJ databases">
        <title>Pallidiluteibacterium maritimus gen. nov., sp. nov., isolated from coastal sediment.</title>
        <authorList>
            <person name="Zhou L.Y."/>
        </authorList>
    </citation>
    <scope>NUCLEOTIDE SEQUENCE [LARGE SCALE GENOMIC DNA]</scope>
    <source>
        <strain evidence="1 2">XSD2</strain>
    </source>
</reference>
<evidence type="ECO:0000313" key="1">
    <source>
        <dbReference type="EMBL" id="RIJ49434.1"/>
    </source>
</evidence>
<evidence type="ECO:0000313" key="2">
    <source>
        <dbReference type="Proteomes" id="UP000265926"/>
    </source>
</evidence>
<name>A0A399T3E8_9BACT</name>
<dbReference type="Proteomes" id="UP000265926">
    <property type="component" value="Unassembled WGS sequence"/>
</dbReference>
<dbReference type="EMBL" id="QWGR01000003">
    <property type="protein sequence ID" value="RIJ49434.1"/>
    <property type="molecule type" value="Genomic_DNA"/>
</dbReference>
<sequence>MWFALMLPVYLYIVNSSIQNKHTHFYANGMVVTHSHPLHAEKGETANHHGHSKTEICFFSTLHFDIAEVPLFLSFIARLPEIHVEYVVHNEWISIQDKELESNPRAPPTA</sequence>
<comment type="caution">
    <text evidence="1">The sequence shown here is derived from an EMBL/GenBank/DDBJ whole genome shotgun (WGS) entry which is preliminary data.</text>
</comment>
<keyword evidence="2" id="KW-1185">Reference proteome</keyword>
<organism evidence="1 2">
    <name type="scientific">Maribellus luteus</name>
    <dbReference type="NCBI Taxonomy" id="2305463"/>
    <lineage>
        <taxon>Bacteria</taxon>
        <taxon>Pseudomonadati</taxon>
        <taxon>Bacteroidota</taxon>
        <taxon>Bacteroidia</taxon>
        <taxon>Marinilabiliales</taxon>
        <taxon>Prolixibacteraceae</taxon>
        <taxon>Maribellus</taxon>
    </lineage>
</organism>
<proteinExistence type="predicted"/>
<gene>
    <name evidence="1" type="ORF">D1614_07795</name>
</gene>
<dbReference type="AlphaFoldDB" id="A0A399T3E8"/>